<dbReference type="EMBL" id="JAUFPN010000190">
    <property type="protein sequence ID" value="MDN3567244.1"/>
    <property type="molecule type" value="Genomic_DNA"/>
</dbReference>
<dbReference type="RefSeq" id="WP_290319265.1">
    <property type="nucleotide sequence ID" value="NZ_JAUFPN010000190.1"/>
</dbReference>
<name>A0ABT8ABW2_9PROT</name>
<organism evidence="1 2">
    <name type="scientific">Paeniroseomonas aquatica</name>
    <dbReference type="NCBI Taxonomy" id="373043"/>
    <lineage>
        <taxon>Bacteria</taxon>
        <taxon>Pseudomonadati</taxon>
        <taxon>Pseudomonadota</taxon>
        <taxon>Alphaproteobacteria</taxon>
        <taxon>Acetobacterales</taxon>
        <taxon>Acetobacteraceae</taxon>
        <taxon>Paeniroseomonas</taxon>
    </lineage>
</organism>
<dbReference type="InterPro" id="IPR017850">
    <property type="entry name" value="Alkaline_phosphatase_core_sf"/>
</dbReference>
<evidence type="ECO:0000313" key="2">
    <source>
        <dbReference type="Proteomes" id="UP001529369"/>
    </source>
</evidence>
<dbReference type="Pfam" id="PF01663">
    <property type="entry name" value="Phosphodiest"/>
    <property type="match status" value="1"/>
</dbReference>
<comment type="caution">
    <text evidence="1">The sequence shown here is derived from an EMBL/GenBank/DDBJ whole genome shotgun (WGS) entry which is preliminary data.</text>
</comment>
<gene>
    <name evidence="1" type="ORF">QWZ14_22930</name>
</gene>
<sequence>MRAILILLDGLRPDLVTPERMPRLAALAAAGTRFAHARSVFPSETRVATASLVTGCRPAAHGLTANTIFDARAAPDRLIRTGSVADLRLLAAGAASPLQRPGLGEILATAGRSLAVVSAGSPGQTFLAHPRAEALGGFRWNAADTEGDAARLLAERLGPAPPAAIPNIPRLEHAVQALTRVVLPELRPDVALLWCPEPDISFHYRGLDAPETRLALAAADRAVGAVQDWRDAQPDRAGIALFVLSDHGHVSGSLKLDLAAELRRGGFAAAAGLAPGVEVVVAPAAAPGLWLREAALARPLAAFLATRPWAGPLLARDPALLPGAPGLAALDAAHPRSADLVLCFAGAEGPDQHGLPGHAPFDAPDVPEGGGMHGGLHRRELATLLVAEGGPFRRAAVARGACDLADLAPTLLHLLGLPPAGMEGRVLSAGWDAGADAPPVPERLALPGGFRLELSRQGGRRYPDALLQA</sequence>
<accession>A0ABT8ABW2</accession>
<dbReference type="Proteomes" id="UP001529369">
    <property type="component" value="Unassembled WGS sequence"/>
</dbReference>
<dbReference type="SUPFAM" id="SSF53649">
    <property type="entry name" value="Alkaline phosphatase-like"/>
    <property type="match status" value="1"/>
</dbReference>
<dbReference type="InterPro" id="IPR002591">
    <property type="entry name" value="Phosphodiest/P_Trfase"/>
</dbReference>
<reference evidence="2" key="1">
    <citation type="journal article" date="2019" name="Int. J. Syst. Evol. Microbiol.">
        <title>The Global Catalogue of Microorganisms (GCM) 10K type strain sequencing project: providing services to taxonomists for standard genome sequencing and annotation.</title>
        <authorList>
            <consortium name="The Broad Institute Genomics Platform"/>
            <consortium name="The Broad Institute Genome Sequencing Center for Infectious Disease"/>
            <person name="Wu L."/>
            <person name="Ma J."/>
        </authorList>
    </citation>
    <scope>NUCLEOTIDE SEQUENCE [LARGE SCALE GENOMIC DNA]</scope>
    <source>
        <strain evidence="2">CECT 7131</strain>
    </source>
</reference>
<protein>
    <submittedName>
        <fullName evidence="1">Alkaline phosphatase family protein</fullName>
    </submittedName>
</protein>
<dbReference type="PANTHER" id="PTHR10151">
    <property type="entry name" value="ECTONUCLEOTIDE PYROPHOSPHATASE/PHOSPHODIESTERASE"/>
    <property type="match status" value="1"/>
</dbReference>
<dbReference type="PANTHER" id="PTHR10151:SF120">
    <property type="entry name" value="BIS(5'-ADENOSYL)-TRIPHOSPHATASE"/>
    <property type="match status" value="1"/>
</dbReference>
<evidence type="ECO:0000313" key="1">
    <source>
        <dbReference type="EMBL" id="MDN3567244.1"/>
    </source>
</evidence>
<keyword evidence="2" id="KW-1185">Reference proteome</keyword>
<dbReference type="Gene3D" id="3.40.720.10">
    <property type="entry name" value="Alkaline Phosphatase, subunit A"/>
    <property type="match status" value="2"/>
</dbReference>
<proteinExistence type="predicted"/>